<evidence type="ECO:0000313" key="3">
    <source>
        <dbReference type="Ensembl" id="ENSCSRP00000016442.1"/>
    </source>
</evidence>
<protein>
    <recommendedName>
        <fullName evidence="2">Peptidase S53 activation domain-containing protein</fullName>
    </recommendedName>
</protein>
<feature type="domain" description="Peptidase S53 activation" evidence="2">
    <location>
        <begin position="38"/>
        <end position="82"/>
    </location>
</feature>
<sequence length="130" mass="14326">MHLEYPFRQLPALLMWFGPPSVLLGHRSIPLPLRVPAGWSHMGRVAPLDELLLTFALRQQNVDHLAKLVGRVSDPDSPQYGNCPRESGDRGGSSRGPWVCSHSCPLLYPSPRPGSASLPSQCSCFWAQVL</sequence>
<name>A0A8C3SPW7_CHESE</name>
<dbReference type="Ensembl" id="ENSCSRT00000017177.1">
    <property type="protein sequence ID" value="ENSCSRP00000016442.1"/>
    <property type="gene ID" value="ENSCSRG00000012589.1"/>
</dbReference>
<reference evidence="3" key="1">
    <citation type="submission" date="2025-08" db="UniProtKB">
        <authorList>
            <consortium name="Ensembl"/>
        </authorList>
    </citation>
    <scope>IDENTIFICATION</scope>
</reference>
<feature type="region of interest" description="Disordered" evidence="1">
    <location>
        <begin position="73"/>
        <end position="97"/>
    </location>
</feature>
<keyword evidence="4" id="KW-1185">Reference proteome</keyword>
<evidence type="ECO:0000313" key="4">
    <source>
        <dbReference type="Proteomes" id="UP000694403"/>
    </source>
</evidence>
<dbReference type="InterPro" id="IPR015366">
    <property type="entry name" value="S53_propep"/>
</dbReference>
<dbReference type="Proteomes" id="UP000694403">
    <property type="component" value="Unplaced"/>
</dbReference>
<dbReference type="Pfam" id="PF09286">
    <property type="entry name" value="Pro-kuma_activ"/>
    <property type="match status" value="1"/>
</dbReference>
<proteinExistence type="predicted"/>
<evidence type="ECO:0000256" key="1">
    <source>
        <dbReference type="SAM" id="MobiDB-lite"/>
    </source>
</evidence>
<accession>A0A8C3SPW7</accession>
<reference evidence="3" key="2">
    <citation type="submission" date="2025-09" db="UniProtKB">
        <authorList>
            <consortium name="Ensembl"/>
        </authorList>
    </citation>
    <scope>IDENTIFICATION</scope>
</reference>
<evidence type="ECO:0000259" key="2">
    <source>
        <dbReference type="Pfam" id="PF09286"/>
    </source>
</evidence>
<organism evidence="3 4">
    <name type="scientific">Chelydra serpentina</name>
    <name type="common">Snapping turtle</name>
    <name type="synonym">Testudo serpentina</name>
    <dbReference type="NCBI Taxonomy" id="8475"/>
    <lineage>
        <taxon>Eukaryota</taxon>
        <taxon>Metazoa</taxon>
        <taxon>Chordata</taxon>
        <taxon>Craniata</taxon>
        <taxon>Vertebrata</taxon>
        <taxon>Euteleostomi</taxon>
        <taxon>Archelosauria</taxon>
        <taxon>Testudinata</taxon>
        <taxon>Testudines</taxon>
        <taxon>Cryptodira</taxon>
        <taxon>Durocryptodira</taxon>
        <taxon>Americhelydia</taxon>
        <taxon>Chelydroidea</taxon>
        <taxon>Chelydridae</taxon>
        <taxon>Chelydra</taxon>
    </lineage>
</organism>
<dbReference type="GO" id="GO:0008236">
    <property type="term" value="F:serine-type peptidase activity"/>
    <property type="evidence" value="ECO:0007669"/>
    <property type="project" value="InterPro"/>
</dbReference>
<dbReference type="SUPFAM" id="SSF54897">
    <property type="entry name" value="Protease propeptides/inhibitors"/>
    <property type="match status" value="1"/>
</dbReference>
<dbReference type="AlphaFoldDB" id="A0A8C3SPW7"/>